<dbReference type="AlphaFoldDB" id="A0A4P2QDE6"/>
<accession>A0A4P2QDE6</accession>
<organism evidence="1 2">
    <name type="scientific">Sorangium cellulosum</name>
    <name type="common">Polyangium cellulosum</name>
    <dbReference type="NCBI Taxonomy" id="56"/>
    <lineage>
        <taxon>Bacteria</taxon>
        <taxon>Pseudomonadati</taxon>
        <taxon>Myxococcota</taxon>
        <taxon>Polyangia</taxon>
        <taxon>Polyangiales</taxon>
        <taxon>Polyangiaceae</taxon>
        <taxon>Sorangium</taxon>
    </lineage>
</organism>
<reference evidence="1 2" key="1">
    <citation type="submission" date="2015-09" db="EMBL/GenBank/DDBJ databases">
        <title>Sorangium comparison.</title>
        <authorList>
            <person name="Zaburannyi N."/>
            <person name="Bunk B."/>
            <person name="Overmann J."/>
            <person name="Mueller R."/>
        </authorList>
    </citation>
    <scope>NUCLEOTIDE SEQUENCE [LARGE SCALE GENOMIC DNA]</scope>
    <source>
        <strain evidence="1 2">So ceGT47</strain>
    </source>
</reference>
<evidence type="ECO:0000313" key="2">
    <source>
        <dbReference type="Proteomes" id="UP000295781"/>
    </source>
</evidence>
<dbReference type="Proteomes" id="UP000295781">
    <property type="component" value="Chromosome"/>
</dbReference>
<gene>
    <name evidence="1" type="ORF">SOCEGT47_084050</name>
</gene>
<dbReference type="RefSeq" id="WP_129356275.1">
    <property type="nucleotide sequence ID" value="NZ_CP012670.1"/>
</dbReference>
<dbReference type="OrthoDB" id="5987796at2"/>
<proteinExistence type="predicted"/>
<sequence length="147" mass="15709">MQQSGRCAQGRGAMATCAQSRVRLEIAGSSSPLRNAAWLCAIGLLLLACEDGASAGAGRSSSRLTVTDGSTGVAECDSYLDQYELCMQATLLPHHFNQQKAGIVRQRTAWRDLADSDFKKQSLAHVCRQAISAAREEFQACAWSGGL</sequence>
<protein>
    <submittedName>
        <fullName evidence="1">Uncharacterized protein</fullName>
    </submittedName>
</protein>
<name>A0A4P2QDE6_SORCE</name>
<dbReference type="EMBL" id="CP012670">
    <property type="protein sequence ID" value="AUX27807.1"/>
    <property type="molecule type" value="Genomic_DNA"/>
</dbReference>
<evidence type="ECO:0000313" key="1">
    <source>
        <dbReference type="EMBL" id="AUX27807.1"/>
    </source>
</evidence>